<name>A0ABM9HGS6_9BACT</name>
<dbReference type="InterPro" id="IPR006073">
    <property type="entry name" value="GTP-bd"/>
</dbReference>
<dbReference type="InterPro" id="IPR025121">
    <property type="entry name" value="GTPase_HflX_N"/>
</dbReference>
<keyword evidence="8" id="KW-1185">Reference proteome</keyword>
<sequence length="428" mass="48734">MKPEFFDTQKQSSHTPRAILVGVEAQQNSGAPVGDSLDELAGLAETAHYDPVATLTQRLTTIHPKTYLGSGKVEELEQAVKHHEAEIVIFDETLSPAQTRNLEKLLKCNVVDRPWIILEIFSDHARTSEAKTQVELARLKYALPRLTRMWGHLSRQRGGIGMRDVGETQIQLDRRMIRDQISKLTKKLSRIHKEKQTQRKSRQTAYQVALVGYTNVGKSTLMNCLTGADTLVENKLFATLDATVRKVKKNFPYPILLADTVGLIDKLPHDLVASFKSTLDEVRNANLLVHVIDISHPHYRRQMTTAESVLNELGVHDTPTVRVFNKIDQLENGNDLEEMRRLYPDAVFVSCHRQTGMAELRQAIVDHYEARLVPYQVELAYTRSDLIPEIRKHALVVDQQYHNNAVTLDLRIWPHHKARLMELLNGYA</sequence>
<dbReference type="SUPFAM" id="SSF52540">
    <property type="entry name" value="P-loop containing nucleoside triphosphate hydrolases"/>
    <property type="match status" value="1"/>
</dbReference>
<comment type="subcellular location">
    <subcellularLocation>
        <location evidence="5">Cytoplasm</location>
    </subcellularLocation>
    <text evidence="5">May associate with membranes.</text>
</comment>
<keyword evidence="3" id="KW-0460">Magnesium</keyword>
<evidence type="ECO:0000256" key="5">
    <source>
        <dbReference type="HAMAP-Rule" id="MF_00900"/>
    </source>
</evidence>
<dbReference type="InterPro" id="IPR027417">
    <property type="entry name" value="P-loop_NTPase"/>
</dbReference>
<feature type="domain" description="Hflx-type G" evidence="6">
    <location>
        <begin position="206"/>
        <end position="372"/>
    </location>
</feature>
<proteinExistence type="inferred from homology"/>
<reference evidence="7 8" key="1">
    <citation type="submission" date="2022-09" db="EMBL/GenBank/DDBJ databases">
        <authorList>
            <person name="Kop L."/>
        </authorList>
    </citation>
    <scope>NUCLEOTIDE SEQUENCE [LARGE SCALE GENOMIC DNA]</scope>
    <source>
        <strain evidence="7 8">347</strain>
    </source>
</reference>
<dbReference type="PRINTS" id="PR00326">
    <property type="entry name" value="GTP1OBG"/>
</dbReference>
<dbReference type="InterPro" id="IPR030394">
    <property type="entry name" value="G_HFLX_dom"/>
</dbReference>
<protein>
    <recommendedName>
        <fullName evidence="5">GTPase HflX</fullName>
    </recommendedName>
    <alternativeName>
        <fullName evidence="5">GTP-binding protein HflX</fullName>
    </alternativeName>
</protein>
<evidence type="ECO:0000259" key="6">
    <source>
        <dbReference type="PROSITE" id="PS51705"/>
    </source>
</evidence>
<dbReference type="PANTHER" id="PTHR10229">
    <property type="entry name" value="GTP-BINDING PROTEIN HFLX"/>
    <property type="match status" value="1"/>
</dbReference>
<dbReference type="Gene3D" id="3.40.50.300">
    <property type="entry name" value="P-loop containing nucleotide triphosphate hydrolases"/>
    <property type="match status" value="1"/>
</dbReference>
<dbReference type="PIRSF" id="PIRSF006809">
    <property type="entry name" value="GTP-binding_hflX_prd"/>
    <property type="match status" value="1"/>
</dbReference>
<keyword evidence="4 5" id="KW-0342">GTP-binding</keyword>
<dbReference type="CDD" id="cd01878">
    <property type="entry name" value="HflX"/>
    <property type="match status" value="1"/>
</dbReference>
<dbReference type="Pfam" id="PF13167">
    <property type="entry name" value="GTP-bdg_N"/>
    <property type="match status" value="1"/>
</dbReference>
<evidence type="ECO:0000256" key="1">
    <source>
        <dbReference type="ARBA" id="ARBA00022723"/>
    </source>
</evidence>
<dbReference type="PROSITE" id="PS51705">
    <property type="entry name" value="G_HFLX"/>
    <property type="match status" value="1"/>
</dbReference>
<dbReference type="Proteomes" id="UP001157733">
    <property type="component" value="Chromosome"/>
</dbReference>
<dbReference type="Pfam" id="PF16360">
    <property type="entry name" value="GTP-bdg_M"/>
    <property type="match status" value="1"/>
</dbReference>
<dbReference type="NCBIfam" id="TIGR03156">
    <property type="entry name" value="GTP_HflX"/>
    <property type="match status" value="1"/>
</dbReference>
<dbReference type="InterPro" id="IPR042108">
    <property type="entry name" value="GTPase_HflX_N_sf"/>
</dbReference>
<evidence type="ECO:0000256" key="4">
    <source>
        <dbReference type="ARBA" id="ARBA00023134"/>
    </source>
</evidence>
<dbReference type="RefSeq" id="WP_282012230.1">
    <property type="nucleotide sequence ID" value="NZ_OX336137.1"/>
</dbReference>
<comment type="similarity">
    <text evidence="5">Belongs to the TRAFAC class OBG-HflX-like GTPase superfamily. HflX GTPase family.</text>
</comment>
<comment type="subunit">
    <text evidence="5">Monomer. Associates with the 50S ribosomal subunit.</text>
</comment>
<dbReference type="Pfam" id="PF01926">
    <property type="entry name" value="MMR_HSR1"/>
    <property type="match status" value="1"/>
</dbReference>
<dbReference type="EMBL" id="OX336137">
    <property type="protein sequence ID" value="CAI2719393.1"/>
    <property type="molecule type" value="Genomic_DNA"/>
</dbReference>
<keyword evidence="5" id="KW-0963">Cytoplasm</keyword>
<evidence type="ECO:0000313" key="8">
    <source>
        <dbReference type="Proteomes" id="UP001157733"/>
    </source>
</evidence>
<dbReference type="HAMAP" id="MF_00900">
    <property type="entry name" value="GTPase_HflX"/>
    <property type="match status" value="1"/>
</dbReference>
<evidence type="ECO:0000256" key="2">
    <source>
        <dbReference type="ARBA" id="ARBA00022741"/>
    </source>
</evidence>
<dbReference type="InterPro" id="IPR032305">
    <property type="entry name" value="GTP-bd_M"/>
</dbReference>
<evidence type="ECO:0000313" key="7">
    <source>
        <dbReference type="EMBL" id="CAI2719393.1"/>
    </source>
</evidence>
<gene>
    <name evidence="5 7" type="primary">hflX</name>
    <name evidence="7" type="ORF">NSPWAT_2537</name>
</gene>
<comment type="function">
    <text evidence="5">GTPase that associates with the 50S ribosomal subunit and may have a role during protein synthesis or ribosome biogenesis.</text>
</comment>
<dbReference type="Gene3D" id="6.10.250.2860">
    <property type="match status" value="1"/>
</dbReference>
<organism evidence="7 8">
    <name type="scientific">Nitrospina watsonii</name>
    <dbReference type="NCBI Taxonomy" id="1323948"/>
    <lineage>
        <taxon>Bacteria</taxon>
        <taxon>Pseudomonadati</taxon>
        <taxon>Nitrospinota/Tectimicrobiota group</taxon>
        <taxon>Nitrospinota</taxon>
        <taxon>Nitrospinia</taxon>
        <taxon>Nitrospinales</taxon>
        <taxon>Nitrospinaceae</taxon>
        <taxon>Nitrospina</taxon>
    </lineage>
</organism>
<evidence type="ECO:0000256" key="3">
    <source>
        <dbReference type="ARBA" id="ARBA00022842"/>
    </source>
</evidence>
<dbReference type="PANTHER" id="PTHR10229:SF0">
    <property type="entry name" value="GTP-BINDING PROTEIN 6-RELATED"/>
    <property type="match status" value="1"/>
</dbReference>
<dbReference type="InterPro" id="IPR016496">
    <property type="entry name" value="GTPase_HflX"/>
</dbReference>
<keyword evidence="1" id="KW-0479">Metal-binding</keyword>
<keyword evidence="2 5" id="KW-0547">Nucleotide-binding</keyword>
<dbReference type="Gene3D" id="3.40.50.11060">
    <property type="entry name" value="GTPase HflX, N-terminal domain"/>
    <property type="match status" value="1"/>
</dbReference>
<accession>A0ABM9HGS6</accession>